<sequence>MKALYFKSNNCPVCKDFLPKFILICNEYNIPYEIIDLSDNQEKAGQLTVFSVPTIIFLNEENYELIRFSGYFGSYEIKNFLDRYYSTY</sequence>
<name>A0A0C7NI69_DEFTU</name>
<dbReference type="Pfam" id="PF00085">
    <property type="entry name" value="Thioredoxin"/>
    <property type="match status" value="1"/>
</dbReference>
<accession>A0A0C7NI69</accession>
<organism evidence="2 3">
    <name type="scientific">Defluviitoga tunisiensis</name>
    <dbReference type="NCBI Taxonomy" id="1006576"/>
    <lineage>
        <taxon>Bacteria</taxon>
        <taxon>Thermotogati</taxon>
        <taxon>Thermotogota</taxon>
        <taxon>Thermotogae</taxon>
        <taxon>Petrotogales</taxon>
        <taxon>Petrotogaceae</taxon>
        <taxon>Defluviitoga</taxon>
    </lineage>
</organism>
<dbReference type="STRING" id="1006576.DTL3_0335"/>
<dbReference type="Proteomes" id="UP000032809">
    <property type="component" value="Chromosome I"/>
</dbReference>
<dbReference type="Gene3D" id="3.40.30.10">
    <property type="entry name" value="Glutaredoxin"/>
    <property type="match status" value="1"/>
</dbReference>
<keyword evidence="3" id="KW-1185">Reference proteome</keyword>
<dbReference type="SUPFAM" id="SSF52833">
    <property type="entry name" value="Thioredoxin-like"/>
    <property type="match status" value="1"/>
</dbReference>
<dbReference type="RefSeq" id="WP_045087254.1">
    <property type="nucleotide sequence ID" value="NZ_LN824141.1"/>
</dbReference>
<feature type="domain" description="Thioredoxin" evidence="1">
    <location>
        <begin position="5"/>
        <end position="82"/>
    </location>
</feature>
<dbReference type="KEGG" id="dtn:DTL3_0335"/>
<dbReference type="CDD" id="cd02947">
    <property type="entry name" value="TRX_family"/>
    <property type="match status" value="1"/>
</dbReference>
<dbReference type="OrthoDB" id="48747at2"/>
<dbReference type="InterPro" id="IPR013766">
    <property type="entry name" value="Thioredoxin_domain"/>
</dbReference>
<dbReference type="HOGENOM" id="CLU_090389_16_1_0"/>
<proteinExistence type="predicted"/>
<dbReference type="InterPro" id="IPR036249">
    <property type="entry name" value="Thioredoxin-like_sf"/>
</dbReference>
<evidence type="ECO:0000313" key="3">
    <source>
        <dbReference type="Proteomes" id="UP000032809"/>
    </source>
</evidence>
<reference evidence="3" key="1">
    <citation type="submission" date="2014-11" db="EMBL/GenBank/DDBJ databases">
        <authorList>
            <person name="Wibberg D."/>
        </authorList>
    </citation>
    <scope>NUCLEOTIDE SEQUENCE [LARGE SCALE GENOMIC DNA]</scope>
    <source>
        <strain evidence="3">L3</strain>
    </source>
</reference>
<dbReference type="EMBL" id="LN824141">
    <property type="protein sequence ID" value="CEP77666.1"/>
    <property type="molecule type" value="Genomic_DNA"/>
</dbReference>
<dbReference type="AlphaFoldDB" id="A0A0C7NI69"/>
<gene>
    <name evidence="2" type="ORF">DTL3_0335</name>
</gene>
<protein>
    <submittedName>
        <fullName evidence="2">Putative Thioredoxin</fullName>
    </submittedName>
</protein>
<evidence type="ECO:0000259" key="1">
    <source>
        <dbReference type="Pfam" id="PF00085"/>
    </source>
</evidence>
<evidence type="ECO:0000313" key="2">
    <source>
        <dbReference type="EMBL" id="CEP77666.1"/>
    </source>
</evidence>